<protein>
    <submittedName>
        <fullName evidence="1">PIG-L family deacetylase</fullName>
    </submittedName>
</protein>
<gene>
    <name evidence="1" type="ORF">J057_17445</name>
</gene>
<name>N6WWM5_9GAMM</name>
<dbReference type="STRING" id="626887.J057_17445"/>
<proteinExistence type="predicted"/>
<dbReference type="PANTHER" id="PTHR12993">
    <property type="entry name" value="N-ACETYLGLUCOSAMINYL-PHOSPHATIDYLINOSITOL DE-N-ACETYLASE-RELATED"/>
    <property type="match status" value="1"/>
</dbReference>
<dbReference type="OrthoDB" id="9790023at2"/>
<dbReference type="RefSeq" id="WP_004581428.1">
    <property type="nucleotide sequence ID" value="NZ_AP028878.1"/>
</dbReference>
<keyword evidence="2" id="KW-1185">Reference proteome</keyword>
<comment type="caution">
    <text evidence="1">The sequence shown here is derived from an EMBL/GenBank/DDBJ whole genome shotgun (WGS) entry which is preliminary data.</text>
</comment>
<evidence type="ECO:0000313" key="1">
    <source>
        <dbReference type="EMBL" id="ENO13203.1"/>
    </source>
</evidence>
<dbReference type="HOGENOM" id="CLU_049311_0_1_6"/>
<dbReference type="AlphaFoldDB" id="N6WWM5"/>
<dbReference type="InterPro" id="IPR024078">
    <property type="entry name" value="LmbE-like_dom_sf"/>
</dbReference>
<accession>N6WWM5</accession>
<dbReference type="Gene3D" id="3.40.50.10320">
    <property type="entry name" value="LmbE-like"/>
    <property type="match status" value="1"/>
</dbReference>
<dbReference type="Proteomes" id="UP000013165">
    <property type="component" value="Unassembled WGS sequence"/>
</dbReference>
<dbReference type="EMBL" id="APLQ01000014">
    <property type="protein sequence ID" value="ENO13203.1"/>
    <property type="molecule type" value="Genomic_DNA"/>
</dbReference>
<dbReference type="PANTHER" id="PTHR12993:SF29">
    <property type="entry name" value="BLR3841 PROTEIN"/>
    <property type="match status" value="1"/>
</dbReference>
<dbReference type="SUPFAM" id="SSF102588">
    <property type="entry name" value="LmbE-like"/>
    <property type="match status" value="1"/>
</dbReference>
<sequence>MNQIACVDSASCSNFSQTRPVLVDDALNAIAIEDLGPVLVASPHPDDESLGCGGLIARCADLSIPVTVLAMTSGDASHPGNRVWRRELATIRKREQRNALKTLGLERPDVLALELPDGHLDKITGQMRDRIVELIRDTLQSRAVRSVFVPAVDDCHNDHRETARLMAEVLGQCPVEYVFSYQIWPPEQRPTHVEANEQPYRHDIRDLLSLKRNAVHEHQSQLGGLKTAQREGFQMPAVLLEEKLKNQEIYALVRDLPAWSI</sequence>
<reference evidence="1 2" key="1">
    <citation type="journal article" date="2013" name="Genome Announc.">
        <title>Genome Sequence of the Polycyclic Aromatic Hydrocarbon-Degrading Bacterium Strain Marinobacter nanhaiticus D15-8WT.</title>
        <authorList>
            <person name="Cui Z."/>
            <person name="Gao W."/>
            <person name="Li Q."/>
            <person name="Xu G."/>
            <person name="Zheng L."/>
        </authorList>
    </citation>
    <scope>NUCLEOTIDE SEQUENCE [LARGE SCALE GENOMIC DNA]</scope>
    <source>
        <strain evidence="1 2">D15-8W</strain>
    </source>
</reference>
<dbReference type="PATRIC" id="fig|626887.3.peg.3486"/>
<dbReference type="eggNOG" id="COG2120">
    <property type="taxonomic scope" value="Bacteria"/>
</dbReference>
<dbReference type="Pfam" id="PF02585">
    <property type="entry name" value="PIG-L"/>
    <property type="match status" value="1"/>
</dbReference>
<dbReference type="GO" id="GO:0016811">
    <property type="term" value="F:hydrolase activity, acting on carbon-nitrogen (but not peptide) bonds, in linear amides"/>
    <property type="evidence" value="ECO:0007669"/>
    <property type="project" value="TreeGrafter"/>
</dbReference>
<organism evidence="1 2">
    <name type="scientific">Marinobacter nanhaiticus D15-8W</name>
    <dbReference type="NCBI Taxonomy" id="626887"/>
    <lineage>
        <taxon>Bacteria</taxon>
        <taxon>Pseudomonadati</taxon>
        <taxon>Pseudomonadota</taxon>
        <taxon>Gammaproteobacteria</taxon>
        <taxon>Pseudomonadales</taxon>
        <taxon>Marinobacteraceae</taxon>
        <taxon>Marinobacter</taxon>
    </lineage>
</organism>
<dbReference type="InterPro" id="IPR003737">
    <property type="entry name" value="GlcNAc_PI_deacetylase-related"/>
</dbReference>
<evidence type="ECO:0000313" key="2">
    <source>
        <dbReference type="Proteomes" id="UP000013165"/>
    </source>
</evidence>